<dbReference type="AlphaFoldDB" id="A0AAE3G5H0"/>
<proteinExistence type="predicted"/>
<reference evidence="8" key="1">
    <citation type="submission" date="2022-03" db="EMBL/GenBank/DDBJ databases">
        <title>Genomic Encyclopedia of Type Strains, Phase III (KMG-III): the genomes of soil and plant-associated and newly described type strains.</title>
        <authorList>
            <person name="Whitman W."/>
        </authorList>
    </citation>
    <scope>NUCLEOTIDE SEQUENCE</scope>
    <source>
        <strain evidence="8">ANL 6-2</strain>
    </source>
</reference>
<dbReference type="PANTHER" id="PTHR33751:SF9">
    <property type="entry name" value="CYTOCHROME C4"/>
    <property type="match status" value="1"/>
</dbReference>
<dbReference type="InterPro" id="IPR050597">
    <property type="entry name" value="Cytochrome_c_Oxidase_Subunit"/>
</dbReference>
<dbReference type="InterPro" id="IPR036909">
    <property type="entry name" value="Cyt_c-like_dom_sf"/>
</dbReference>
<dbReference type="Proteomes" id="UP001205843">
    <property type="component" value="Unassembled WGS sequence"/>
</dbReference>
<protein>
    <submittedName>
        <fullName evidence="8">Cytochrome c553</fullName>
    </submittedName>
</protein>
<dbReference type="Gene3D" id="1.10.760.10">
    <property type="entry name" value="Cytochrome c-like domain"/>
    <property type="match status" value="1"/>
</dbReference>
<keyword evidence="2 6" id="KW-0349">Heme</keyword>
<accession>A0AAE3G5H0</accession>
<organism evidence="8 9">
    <name type="scientific">Natronocella acetinitrilica</name>
    <dbReference type="NCBI Taxonomy" id="414046"/>
    <lineage>
        <taxon>Bacteria</taxon>
        <taxon>Pseudomonadati</taxon>
        <taxon>Pseudomonadota</taxon>
        <taxon>Gammaproteobacteria</taxon>
        <taxon>Chromatiales</taxon>
        <taxon>Ectothiorhodospiraceae</taxon>
        <taxon>Natronocella</taxon>
    </lineage>
</organism>
<dbReference type="RefSeq" id="WP_253481399.1">
    <property type="nucleotide sequence ID" value="NZ_JALJXV010000008.1"/>
</dbReference>
<keyword evidence="1" id="KW-0813">Transport</keyword>
<feature type="domain" description="Cytochrome c" evidence="7">
    <location>
        <begin position="11"/>
        <end position="107"/>
    </location>
</feature>
<dbReference type="PANTHER" id="PTHR33751">
    <property type="entry name" value="CBB3-TYPE CYTOCHROME C OXIDASE SUBUNIT FIXP"/>
    <property type="match status" value="1"/>
</dbReference>
<keyword evidence="5 6" id="KW-0408">Iron</keyword>
<evidence type="ECO:0000256" key="2">
    <source>
        <dbReference type="ARBA" id="ARBA00022617"/>
    </source>
</evidence>
<comment type="caution">
    <text evidence="8">The sequence shown here is derived from an EMBL/GenBank/DDBJ whole genome shotgun (WGS) entry which is preliminary data.</text>
</comment>
<dbReference type="GO" id="GO:0046872">
    <property type="term" value="F:metal ion binding"/>
    <property type="evidence" value="ECO:0007669"/>
    <property type="project" value="UniProtKB-KW"/>
</dbReference>
<evidence type="ECO:0000313" key="8">
    <source>
        <dbReference type="EMBL" id="MCP1676216.1"/>
    </source>
</evidence>
<evidence type="ECO:0000259" key="7">
    <source>
        <dbReference type="PROSITE" id="PS51007"/>
    </source>
</evidence>
<evidence type="ECO:0000256" key="5">
    <source>
        <dbReference type="ARBA" id="ARBA00023004"/>
    </source>
</evidence>
<sequence>MASSVITRIALTVTAGALIFAMHVSVYGGDVTAGRAKAQQCIACHGLDGVSRLPDAPHIAGDSAIYLAAQLRAYRSGERNHAQMSIIAKGLSDEDIADLAAWYSSIAFSVELPE</sequence>
<evidence type="ECO:0000256" key="6">
    <source>
        <dbReference type="PROSITE-ProRule" id="PRU00433"/>
    </source>
</evidence>
<dbReference type="Pfam" id="PF00034">
    <property type="entry name" value="Cytochrom_C"/>
    <property type="match status" value="1"/>
</dbReference>
<keyword evidence="9" id="KW-1185">Reference proteome</keyword>
<evidence type="ECO:0000313" key="9">
    <source>
        <dbReference type="Proteomes" id="UP001205843"/>
    </source>
</evidence>
<keyword evidence="4" id="KW-0249">Electron transport</keyword>
<evidence type="ECO:0000256" key="3">
    <source>
        <dbReference type="ARBA" id="ARBA00022723"/>
    </source>
</evidence>
<name>A0AAE3G5H0_9GAMM</name>
<evidence type="ECO:0000256" key="1">
    <source>
        <dbReference type="ARBA" id="ARBA00022448"/>
    </source>
</evidence>
<dbReference type="SUPFAM" id="SSF46626">
    <property type="entry name" value="Cytochrome c"/>
    <property type="match status" value="1"/>
</dbReference>
<dbReference type="InterPro" id="IPR009056">
    <property type="entry name" value="Cyt_c-like_dom"/>
</dbReference>
<dbReference type="GO" id="GO:0020037">
    <property type="term" value="F:heme binding"/>
    <property type="evidence" value="ECO:0007669"/>
    <property type="project" value="InterPro"/>
</dbReference>
<keyword evidence="3 6" id="KW-0479">Metal-binding</keyword>
<evidence type="ECO:0000256" key="4">
    <source>
        <dbReference type="ARBA" id="ARBA00022982"/>
    </source>
</evidence>
<dbReference type="PROSITE" id="PS51007">
    <property type="entry name" value="CYTC"/>
    <property type="match status" value="1"/>
</dbReference>
<gene>
    <name evidence="8" type="ORF">J2T57_003375</name>
</gene>
<dbReference type="GO" id="GO:0009055">
    <property type="term" value="F:electron transfer activity"/>
    <property type="evidence" value="ECO:0007669"/>
    <property type="project" value="InterPro"/>
</dbReference>
<dbReference type="EMBL" id="JALJXV010000008">
    <property type="protein sequence ID" value="MCP1676216.1"/>
    <property type="molecule type" value="Genomic_DNA"/>
</dbReference>